<comment type="similarity">
    <text evidence="1">Belongs to the glycosyl hydrolase 32 family.</text>
</comment>
<dbReference type="EMBL" id="JAOPKB010000008">
    <property type="protein sequence ID" value="MCU4973844.1"/>
    <property type="molecule type" value="Genomic_DNA"/>
</dbReference>
<dbReference type="InterPro" id="IPR013148">
    <property type="entry name" value="Glyco_hydro_32_N"/>
</dbReference>
<feature type="domain" description="Glycosyl hydrolase family 32 N-terminal" evidence="6">
    <location>
        <begin position="24"/>
        <end position="331"/>
    </location>
</feature>
<organism evidence="8 11">
    <name type="scientific">Natronoglomus mannanivorans</name>
    <dbReference type="NCBI Taxonomy" id="2979990"/>
    <lineage>
        <taxon>Archaea</taxon>
        <taxon>Methanobacteriati</taxon>
        <taxon>Methanobacteriota</taxon>
        <taxon>Stenosarchaea group</taxon>
        <taxon>Halobacteria</taxon>
        <taxon>Halobacteriales</taxon>
        <taxon>Natrialbaceae</taxon>
        <taxon>Natronoglomus</taxon>
    </lineage>
</organism>
<evidence type="ECO:0000313" key="9">
    <source>
        <dbReference type="EMBL" id="MCU4973844.1"/>
    </source>
</evidence>
<dbReference type="Pfam" id="PF00251">
    <property type="entry name" value="Glyco_hydro_32N"/>
    <property type="match status" value="1"/>
</dbReference>
<dbReference type="InterPro" id="IPR018053">
    <property type="entry name" value="Glyco_hydro_32_AS"/>
</dbReference>
<evidence type="ECO:0000256" key="3">
    <source>
        <dbReference type="ARBA" id="ARBA00022801"/>
    </source>
</evidence>
<protein>
    <recommendedName>
        <fullName evidence="2">beta-fructofuranosidase</fullName>
        <ecNumber evidence="2">3.2.1.26</ecNumber>
    </recommendedName>
</protein>
<dbReference type="Gene3D" id="2.60.120.560">
    <property type="entry name" value="Exo-inulinase, domain 1"/>
    <property type="match status" value="1"/>
</dbReference>
<gene>
    <name evidence="9" type="ORF">OB955_13985</name>
    <name evidence="8" type="ORF">OB960_16820</name>
</gene>
<dbReference type="SUPFAM" id="SSF75005">
    <property type="entry name" value="Arabinanase/levansucrase/invertase"/>
    <property type="match status" value="1"/>
</dbReference>
<dbReference type="Proteomes" id="UP001321018">
    <property type="component" value="Unassembled WGS sequence"/>
</dbReference>
<dbReference type="GO" id="GO:0004564">
    <property type="term" value="F:beta-fructofuranosidase activity"/>
    <property type="evidence" value="ECO:0007669"/>
    <property type="project" value="UniProtKB-EC"/>
</dbReference>
<accession>A0AAP2Z0M6</accession>
<evidence type="ECO:0000313" key="10">
    <source>
        <dbReference type="Proteomes" id="UP001320972"/>
    </source>
</evidence>
<evidence type="ECO:0000313" key="11">
    <source>
        <dbReference type="Proteomes" id="UP001321018"/>
    </source>
</evidence>
<proteinExistence type="inferred from homology"/>
<dbReference type="Proteomes" id="UP001320972">
    <property type="component" value="Unassembled WGS sequence"/>
</dbReference>
<dbReference type="EMBL" id="JAOPKA010000012">
    <property type="protein sequence ID" value="MCU4743051.1"/>
    <property type="molecule type" value="Genomic_DNA"/>
</dbReference>
<reference evidence="8 10" key="1">
    <citation type="submission" date="2022-09" db="EMBL/GenBank/DDBJ databases">
        <title>Enrichment on poylsaccharides allowed isolation of novel metabolic and taxonomic groups of Haloarchaea.</title>
        <authorList>
            <person name="Sorokin D.Y."/>
            <person name="Elcheninov A.G."/>
            <person name="Khizhniak T.V."/>
            <person name="Kolganova T.V."/>
            <person name="Kublanov I.V."/>
        </authorList>
    </citation>
    <scope>NUCLEOTIDE SEQUENCE</scope>
    <source>
        <strain evidence="9 10">AArc-m2/3/4</strain>
        <strain evidence="8">AArc-xg1-1</strain>
    </source>
</reference>
<evidence type="ECO:0000256" key="1">
    <source>
        <dbReference type="ARBA" id="ARBA00009902"/>
    </source>
</evidence>
<dbReference type="PROSITE" id="PS00609">
    <property type="entry name" value="GLYCOSYL_HYDROL_F32"/>
    <property type="match status" value="1"/>
</dbReference>
<dbReference type="CDD" id="cd08996">
    <property type="entry name" value="GH32_FFase"/>
    <property type="match status" value="1"/>
</dbReference>
<dbReference type="InterPro" id="IPR023296">
    <property type="entry name" value="Glyco_hydro_beta-prop_sf"/>
</dbReference>
<dbReference type="InterPro" id="IPR013320">
    <property type="entry name" value="ConA-like_dom_sf"/>
</dbReference>
<evidence type="ECO:0000259" key="7">
    <source>
        <dbReference type="Pfam" id="PF08244"/>
    </source>
</evidence>
<evidence type="ECO:0000256" key="5">
    <source>
        <dbReference type="SAM" id="MobiDB-lite"/>
    </source>
</evidence>
<dbReference type="InterPro" id="IPR013189">
    <property type="entry name" value="Glyco_hydro_32_C"/>
</dbReference>
<keyword evidence="4" id="KW-0326">Glycosidase</keyword>
<dbReference type="SMART" id="SM00640">
    <property type="entry name" value="Glyco_32"/>
    <property type="match status" value="1"/>
</dbReference>
<comment type="caution">
    <text evidence="8">The sequence shown here is derived from an EMBL/GenBank/DDBJ whole genome shotgun (WGS) entry which is preliminary data.</text>
</comment>
<evidence type="ECO:0000313" key="8">
    <source>
        <dbReference type="EMBL" id="MCU4743051.1"/>
    </source>
</evidence>
<evidence type="ECO:0000256" key="2">
    <source>
        <dbReference type="ARBA" id="ARBA00012758"/>
    </source>
</evidence>
<dbReference type="AlphaFoldDB" id="A0AAP2Z0M6"/>
<evidence type="ECO:0000256" key="4">
    <source>
        <dbReference type="ARBA" id="ARBA00023295"/>
    </source>
</evidence>
<dbReference type="PANTHER" id="PTHR43101">
    <property type="entry name" value="BETA-FRUCTOSIDASE"/>
    <property type="match status" value="1"/>
</dbReference>
<keyword evidence="3 8" id="KW-0378">Hydrolase</keyword>
<dbReference type="SUPFAM" id="SSF49899">
    <property type="entry name" value="Concanavalin A-like lectins/glucanases"/>
    <property type="match status" value="1"/>
</dbReference>
<name>A0AAP2Z0M6_9EURY</name>
<dbReference type="InterPro" id="IPR051214">
    <property type="entry name" value="GH32_Enzymes"/>
</dbReference>
<evidence type="ECO:0000259" key="6">
    <source>
        <dbReference type="Pfam" id="PF00251"/>
    </source>
</evidence>
<dbReference type="Gene3D" id="2.115.10.20">
    <property type="entry name" value="Glycosyl hydrolase domain, family 43"/>
    <property type="match status" value="1"/>
</dbReference>
<dbReference type="EC" id="3.2.1.26" evidence="2"/>
<dbReference type="InterPro" id="IPR001362">
    <property type="entry name" value="Glyco_hydro_32"/>
</dbReference>
<feature type="domain" description="Glycosyl hydrolase family 32 C-terminal" evidence="7">
    <location>
        <begin position="360"/>
        <end position="488"/>
    </location>
</feature>
<feature type="region of interest" description="Disordered" evidence="5">
    <location>
        <begin position="1"/>
        <end position="20"/>
    </location>
</feature>
<dbReference type="GO" id="GO:0005975">
    <property type="term" value="P:carbohydrate metabolic process"/>
    <property type="evidence" value="ECO:0007669"/>
    <property type="project" value="InterPro"/>
</dbReference>
<dbReference type="PANTHER" id="PTHR43101:SF1">
    <property type="entry name" value="BETA-FRUCTOSIDASE"/>
    <property type="match status" value="1"/>
</dbReference>
<dbReference type="Pfam" id="PF08244">
    <property type="entry name" value="Glyco_hydro_32C"/>
    <property type="match status" value="1"/>
</dbReference>
<sequence>MGAPYDPTDERTALAGGPHRPAYHFAPPTNWLNDPNGLIQFDGTYHLFYQHNPAEPVWGDIHWGHARSEDLLHWTDEPIALEPDSPNVDADGCFSGCAVDDDGVPTLVYTGIDDDRARQCLAIGDETFRRWEKPSVNPVVETPPPGVDRFDFRDPFVWREGDGWSMVVGAATESDSRVLLYRSSDLREWEYRGAVFVDDRPDVMWECPALVALGGRGRGRGGDQGRSQSRSWNQNRDQYLMLGSLLPTRAVRYYVGSYADERFEPRREGILDAGDFYAPQPFVDESGRIVLVGWVEEARAEPAQRAAGWSGLMALPRELSLDEDGRLRTAPVDEVRRLRELEYELPAVGPEDGTVFVDQPRSETIELVATVSETDTGTEPSTASLSVLRSPDGLEETVVRVDPDRGTVTVDRSRSSDDPAVETHEQTAHFEPTADPVTVRCFVDRSVVEVYADERACLTSRVYPTRADSTGIAISTDGASVDDGTVWELASVWDDFAPSPA</sequence>
<dbReference type="RefSeq" id="WP_338004869.1">
    <property type="nucleotide sequence ID" value="NZ_JAOPKA010000012.1"/>
</dbReference>
<keyword evidence="10" id="KW-1185">Reference proteome</keyword>